<dbReference type="eggNOG" id="ENOG5033FAB">
    <property type="taxonomic scope" value="Bacteria"/>
</dbReference>
<keyword evidence="2" id="KW-1185">Reference proteome</keyword>
<evidence type="ECO:0000313" key="1">
    <source>
        <dbReference type="EMBL" id="EHQ25770.1"/>
    </source>
</evidence>
<organism evidence="1 2">
    <name type="scientific">Mucilaginibacter paludis DSM 18603</name>
    <dbReference type="NCBI Taxonomy" id="714943"/>
    <lineage>
        <taxon>Bacteria</taxon>
        <taxon>Pseudomonadati</taxon>
        <taxon>Bacteroidota</taxon>
        <taxon>Sphingobacteriia</taxon>
        <taxon>Sphingobacteriales</taxon>
        <taxon>Sphingobacteriaceae</taxon>
        <taxon>Mucilaginibacter</taxon>
    </lineage>
</organism>
<accession>H1Y4D6</accession>
<protein>
    <submittedName>
        <fullName evidence="1">Uncharacterized protein</fullName>
    </submittedName>
</protein>
<proteinExistence type="predicted"/>
<dbReference type="Proteomes" id="UP000002774">
    <property type="component" value="Chromosome"/>
</dbReference>
<gene>
    <name evidence="1" type="ORF">Mucpa_1613</name>
</gene>
<evidence type="ECO:0000313" key="2">
    <source>
        <dbReference type="Proteomes" id="UP000002774"/>
    </source>
</evidence>
<dbReference type="AlphaFoldDB" id="H1Y4D6"/>
<sequence length="157" mass="17576">MDAAMIRNIGDLKSEIIKLKQEKTEQEAVIKQHFSSPRAILGTVTALFSRSKNSEGEHKAGLPGQDLAGWLSRIILPFTLNKTLFRRSNFMVKALVGLLSQKASGLVNDQSVASFWDKIKSAIPHSIIEKFSSKKPKPVLRLLSRKVNDQKLPKQLR</sequence>
<dbReference type="RefSeq" id="WP_008505651.1">
    <property type="nucleotide sequence ID" value="NZ_CM001403.1"/>
</dbReference>
<name>H1Y4D6_9SPHI</name>
<reference evidence="1" key="1">
    <citation type="submission" date="2011-09" db="EMBL/GenBank/DDBJ databases">
        <title>The permanent draft genome of Mucilaginibacter paludis DSM 18603.</title>
        <authorList>
            <consortium name="US DOE Joint Genome Institute (JGI-PGF)"/>
            <person name="Lucas S."/>
            <person name="Han J."/>
            <person name="Lapidus A."/>
            <person name="Bruce D."/>
            <person name="Goodwin L."/>
            <person name="Pitluck S."/>
            <person name="Peters L."/>
            <person name="Kyrpides N."/>
            <person name="Mavromatis K."/>
            <person name="Ivanova N."/>
            <person name="Mikhailova N."/>
            <person name="Held B."/>
            <person name="Detter J.C."/>
            <person name="Tapia R."/>
            <person name="Han C."/>
            <person name="Land M."/>
            <person name="Hauser L."/>
            <person name="Markowitz V."/>
            <person name="Cheng J.-F."/>
            <person name="Hugenholtz P."/>
            <person name="Woyke T."/>
            <person name="Wu D."/>
            <person name="Tindall B."/>
            <person name="Brambilla E."/>
            <person name="Klenk H.-P."/>
            <person name="Eisen J.A."/>
        </authorList>
    </citation>
    <scope>NUCLEOTIDE SEQUENCE [LARGE SCALE GENOMIC DNA]</scope>
    <source>
        <strain evidence="1">DSM 18603</strain>
    </source>
</reference>
<dbReference type="HOGENOM" id="CLU_141590_0_0_10"/>
<dbReference type="EMBL" id="CM001403">
    <property type="protein sequence ID" value="EHQ25770.1"/>
    <property type="molecule type" value="Genomic_DNA"/>
</dbReference>